<accession>A0ABM6PCV0</accession>
<evidence type="ECO:0000313" key="3">
    <source>
        <dbReference type="Proteomes" id="UP000218891"/>
    </source>
</evidence>
<organism evidence="2 3">
    <name type="scientific">Phaeobacter piscinae</name>
    <dbReference type="NCBI Taxonomy" id="1580596"/>
    <lineage>
        <taxon>Bacteria</taxon>
        <taxon>Pseudomonadati</taxon>
        <taxon>Pseudomonadota</taxon>
        <taxon>Alphaproteobacteria</taxon>
        <taxon>Rhodobacterales</taxon>
        <taxon>Roseobacteraceae</taxon>
        <taxon>Phaeobacter</taxon>
    </lineage>
</organism>
<feature type="domain" description="CinA C-terminal" evidence="1">
    <location>
        <begin position="5"/>
        <end position="152"/>
    </location>
</feature>
<reference evidence="2 3" key="1">
    <citation type="journal article" date="2017" name="Front. Microbiol.">
        <title>Phaeobacter piscinae sp. nov., a species of the Roseobacter group and potential aquaculture probiont.</title>
        <authorList>
            <person name="Sonnenschein E.C."/>
            <person name="Phippen C.B.W."/>
            <person name="Nielsen K.F."/>
            <person name="Mateiu R.V."/>
            <person name="Melchiorsen J."/>
            <person name="Gram L."/>
            <person name="Overmann J."/>
            <person name="Freese H.M."/>
        </authorList>
    </citation>
    <scope>NUCLEOTIDE SEQUENCE [LARGE SCALE GENOMIC DNA]</scope>
    <source>
        <strain evidence="2 3">P36</strain>
    </source>
</reference>
<sequence length="160" mass="16703">MDTTDIIREARAKGLTLATAESCTAGMITAALTDVAGSSAVVDRGYVTYSNRAKQEMLGVEQATLEAVGAVSEEVATEMAQGAQTRADVDIAVAVTGIAGPGGSEHKPEGRVCFALARRHQPTHVETIDFGPLGRDGVRIATRDHALTLIWQSLTADPLG</sequence>
<evidence type="ECO:0000313" key="2">
    <source>
        <dbReference type="EMBL" id="ATG35551.1"/>
    </source>
</evidence>
<dbReference type="RefSeq" id="WP_096868737.1">
    <property type="nucleotide sequence ID" value="NZ_CP010643.1"/>
</dbReference>
<dbReference type="InterPro" id="IPR036653">
    <property type="entry name" value="CinA-like_C"/>
</dbReference>
<dbReference type="InterPro" id="IPR008136">
    <property type="entry name" value="CinA_C"/>
</dbReference>
<dbReference type="NCBIfam" id="TIGR00199">
    <property type="entry name" value="PncC_domain"/>
    <property type="match status" value="1"/>
</dbReference>
<gene>
    <name evidence="2" type="ORF">PhaeoP36_01402</name>
</gene>
<dbReference type="SUPFAM" id="SSF142433">
    <property type="entry name" value="CinA-like"/>
    <property type="match status" value="1"/>
</dbReference>
<dbReference type="Pfam" id="PF02464">
    <property type="entry name" value="CinA"/>
    <property type="match status" value="1"/>
</dbReference>
<proteinExistence type="predicted"/>
<dbReference type="Gene3D" id="3.90.950.20">
    <property type="entry name" value="CinA-like"/>
    <property type="match status" value="1"/>
</dbReference>
<keyword evidence="3" id="KW-1185">Reference proteome</keyword>
<evidence type="ECO:0000259" key="1">
    <source>
        <dbReference type="Pfam" id="PF02464"/>
    </source>
</evidence>
<reference evidence="2 3" key="2">
    <citation type="journal article" date="2017" name="Genome Biol. Evol.">
        <title>Trajectories and Drivers of Genome Evolution in Surface-Associated Marine Phaeobacter.</title>
        <authorList>
            <person name="Freese H.M."/>
            <person name="Sikorski J."/>
            <person name="Bunk B."/>
            <person name="Scheuner C."/>
            <person name="Meier-Kolthoff J.P."/>
            <person name="Sproer C."/>
            <person name="Gram L."/>
            <person name="Overmann J."/>
        </authorList>
    </citation>
    <scope>NUCLEOTIDE SEQUENCE [LARGE SCALE GENOMIC DNA]</scope>
    <source>
        <strain evidence="2 3">P36</strain>
    </source>
</reference>
<dbReference type="Proteomes" id="UP000218891">
    <property type="component" value="Chromosome"/>
</dbReference>
<reference evidence="2 3" key="4">
    <citation type="journal article" date="2018" name="Environ. Microbiol. Rep.">
        <title>Phylogenetic distribution of roseobacticides in the Roseobacter group and their effect on microalgae.</title>
        <authorList>
            <person name="Sonnenschein E.C."/>
            <person name="Phippen C.B."/>
            <person name="Bentzon-Tilia M."/>
            <person name="Rasmussen S.A."/>
            <person name="Nielsen K.F."/>
            <person name="Gram L."/>
        </authorList>
    </citation>
    <scope>NUCLEOTIDE SEQUENCE [LARGE SCALE GENOMIC DNA]</scope>
    <source>
        <strain evidence="2 3">P36</strain>
    </source>
</reference>
<reference evidence="2 3" key="3">
    <citation type="journal article" date="2017" name="Int. J. Syst. Evol. Microbiol.">
        <title>Adaptation of Surface-Associated Bacteria to the Open Ocean: A Genomically Distinct Subpopulation of Phaeobacter gallaeciensis Colonizes Pacific Mesozooplankton.</title>
        <authorList>
            <person name="Freese H.M."/>
            <person name="Methner A."/>
            <person name="Overmann J."/>
        </authorList>
    </citation>
    <scope>NUCLEOTIDE SEQUENCE [LARGE SCALE GENOMIC DNA]</scope>
    <source>
        <strain evidence="2 3">P36</strain>
    </source>
</reference>
<protein>
    <submittedName>
        <fullName evidence="2">Competence/damage-inducible protein CinA</fullName>
    </submittedName>
</protein>
<dbReference type="EMBL" id="CP010643">
    <property type="protein sequence ID" value="ATG35551.1"/>
    <property type="molecule type" value="Genomic_DNA"/>
</dbReference>
<name>A0ABM6PCV0_9RHOB</name>